<dbReference type="InterPro" id="IPR024077">
    <property type="entry name" value="Neurolysin/TOP_dom2"/>
</dbReference>
<keyword evidence="2 7" id="KW-0645">Protease</keyword>
<dbReference type="KEGG" id="fox:FOXG_05840"/>
<reference evidence="9" key="1">
    <citation type="submission" date="2007-04" db="EMBL/GenBank/DDBJ databases">
        <authorList>
            <consortium name="The Broad Institute Genome Sequencing Platform"/>
            <person name="Birren B."/>
            <person name="Lander E."/>
            <person name="Galagan J."/>
            <person name="Nusbaum C."/>
            <person name="Devon K."/>
            <person name="Ma L.-J."/>
            <person name="Jaffe D."/>
            <person name="Butler J."/>
            <person name="Alvarez P."/>
            <person name="Gnerre S."/>
            <person name="Grabherr M."/>
            <person name="Kleber M."/>
            <person name="Mauceli E."/>
            <person name="Brockman W."/>
            <person name="MacCallum I.A."/>
            <person name="Young S."/>
            <person name="LaButti K."/>
            <person name="DeCaprio D."/>
            <person name="Crawford M."/>
            <person name="Koehrsen M."/>
            <person name="Engels R."/>
            <person name="Montgomery P."/>
            <person name="Pearson M."/>
            <person name="Howarth C."/>
            <person name="Larson L."/>
            <person name="White J."/>
            <person name="O'Leary S."/>
            <person name="Kodira C."/>
            <person name="Zeng Q."/>
            <person name="Yandava C."/>
            <person name="Alvarado L."/>
            <person name="Kistler C."/>
            <person name="Shim W.-B."/>
            <person name="Kang S."/>
            <person name="Woloshuk C."/>
        </authorList>
    </citation>
    <scope>NUCLEOTIDE SEQUENCE</scope>
    <source>
        <strain evidence="9">4287</strain>
    </source>
</reference>
<accession>A0A0J9UVT7</accession>
<keyword evidence="4 7" id="KW-0378">Hydrolase</keyword>
<dbReference type="PANTHER" id="PTHR11804:SF84">
    <property type="entry name" value="SACCHAROLYSIN"/>
    <property type="match status" value="1"/>
</dbReference>
<evidence type="ECO:0000256" key="4">
    <source>
        <dbReference type="ARBA" id="ARBA00022801"/>
    </source>
</evidence>
<name>A0A0J9UVT7_FUSO4</name>
<evidence type="ECO:0000313" key="9">
    <source>
        <dbReference type="EMBL" id="KNB03305.1"/>
    </source>
</evidence>
<keyword evidence="5 7" id="KW-0862">Zinc</keyword>
<dbReference type="OrthoDB" id="534666at2759"/>
<dbReference type="AlphaFoldDB" id="A0A0J9UVT7"/>
<evidence type="ECO:0000313" key="10">
    <source>
        <dbReference type="Proteomes" id="UP000009097"/>
    </source>
</evidence>
<evidence type="ECO:0000259" key="8">
    <source>
        <dbReference type="Pfam" id="PF01432"/>
    </source>
</evidence>
<dbReference type="GO" id="GO:0005758">
    <property type="term" value="C:mitochondrial intermembrane space"/>
    <property type="evidence" value="ECO:0007669"/>
    <property type="project" value="TreeGrafter"/>
</dbReference>
<feature type="domain" description="Peptidase M3A/M3B catalytic" evidence="8">
    <location>
        <begin position="267"/>
        <end position="730"/>
    </location>
</feature>
<comment type="similarity">
    <text evidence="1 7">Belongs to the peptidase M3 family.</text>
</comment>
<dbReference type="GeneID" id="28947786"/>
<dbReference type="InterPro" id="IPR045090">
    <property type="entry name" value="Pept_M3A_M3B"/>
</dbReference>
<evidence type="ECO:0000256" key="6">
    <source>
        <dbReference type="ARBA" id="ARBA00023049"/>
    </source>
</evidence>
<dbReference type="GO" id="GO:0006518">
    <property type="term" value="P:peptide metabolic process"/>
    <property type="evidence" value="ECO:0007669"/>
    <property type="project" value="TreeGrafter"/>
</dbReference>
<dbReference type="InterPro" id="IPR024080">
    <property type="entry name" value="Neurolysin/TOP_N"/>
</dbReference>
<dbReference type="GO" id="GO:0046872">
    <property type="term" value="F:metal ion binding"/>
    <property type="evidence" value="ECO:0007669"/>
    <property type="project" value="UniProtKB-UniRule"/>
</dbReference>
<dbReference type="Gene3D" id="1.10.1370.10">
    <property type="entry name" value="Neurolysin, domain 3"/>
    <property type="match status" value="1"/>
</dbReference>
<dbReference type="InterPro" id="IPR024079">
    <property type="entry name" value="MetalloPept_cat_dom_sf"/>
</dbReference>
<evidence type="ECO:0000256" key="5">
    <source>
        <dbReference type="ARBA" id="ARBA00022833"/>
    </source>
</evidence>
<evidence type="ECO:0000256" key="2">
    <source>
        <dbReference type="ARBA" id="ARBA00022670"/>
    </source>
</evidence>
<dbReference type="Gene3D" id="3.40.390.10">
    <property type="entry name" value="Collagenase (Catalytic Domain)"/>
    <property type="match status" value="1"/>
</dbReference>
<dbReference type="GO" id="GO:0006508">
    <property type="term" value="P:proteolysis"/>
    <property type="evidence" value="ECO:0007669"/>
    <property type="project" value="UniProtKB-KW"/>
</dbReference>
<keyword evidence="3 7" id="KW-0479">Metal-binding</keyword>
<dbReference type="CDD" id="cd06455">
    <property type="entry name" value="M3A_TOP"/>
    <property type="match status" value="1"/>
</dbReference>
<reference evidence="9" key="2">
    <citation type="journal article" date="2010" name="Nature">
        <title>Comparative genomics reveals mobile pathogenicity chromosomes in Fusarium.</title>
        <authorList>
            <person name="Ma L.J."/>
            <person name="van der Does H.C."/>
            <person name="Borkovich K.A."/>
            <person name="Coleman J.J."/>
            <person name="Daboussi M.J."/>
            <person name="Di Pietro A."/>
            <person name="Dufresne M."/>
            <person name="Freitag M."/>
            <person name="Grabherr M."/>
            <person name="Henrissat B."/>
            <person name="Houterman P.M."/>
            <person name="Kang S."/>
            <person name="Shim W.B."/>
            <person name="Woloshuk C."/>
            <person name="Xie X."/>
            <person name="Xu J.R."/>
            <person name="Antoniw J."/>
            <person name="Baker S.E."/>
            <person name="Bluhm B.H."/>
            <person name="Breakspear A."/>
            <person name="Brown D.W."/>
            <person name="Butchko R.A."/>
            <person name="Chapman S."/>
            <person name="Coulson R."/>
            <person name="Coutinho P.M."/>
            <person name="Danchin E.G."/>
            <person name="Diener A."/>
            <person name="Gale L.R."/>
            <person name="Gardiner D.M."/>
            <person name="Goff S."/>
            <person name="Hammond-Kosack K.E."/>
            <person name="Hilburn K."/>
            <person name="Hua-Van A."/>
            <person name="Jonkers W."/>
            <person name="Kazan K."/>
            <person name="Kodira C.D."/>
            <person name="Koehrsen M."/>
            <person name="Kumar L."/>
            <person name="Lee Y.H."/>
            <person name="Li L."/>
            <person name="Manners J.M."/>
            <person name="Miranda-Saavedra D."/>
            <person name="Mukherjee M."/>
            <person name="Park G."/>
            <person name="Park J."/>
            <person name="Park S.Y."/>
            <person name="Proctor R.H."/>
            <person name="Regev A."/>
            <person name="Ruiz-Roldan M.C."/>
            <person name="Sain D."/>
            <person name="Sakthikumar S."/>
            <person name="Sykes S."/>
            <person name="Schwartz D.C."/>
            <person name="Turgeon B.G."/>
            <person name="Wapinski I."/>
            <person name="Yoder O."/>
            <person name="Young S."/>
            <person name="Zeng Q."/>
            <person name="Zhou S."/>
            <person name="Galagan J."/>
            <person name="Cuomo C.A."/>
            <person name="Kistler H.C."/>
            <person name="Rep M."/>
        </authorList>
    </citation>
    <scope>NUCLEOTIDE SEQUENCE [LARGE SCALE GENOMIC DNA]</scope>
    <source>
        <strain evidence="9">4287</strain>
    </source>
</reference>
<sequence>MDLQQNTSPAVWRFQNSTSPTSLMRLFPLLARPQRLPLLFSKISLRHIHKMSRKPPQLPPSFTTTPSAILSQTSSLISSTAALEDALSSTLTPSTATFSNLLTPMLNDDHAVSKQTLIIRLFSSVSEDKDLRDASRTAEEMLLKANSEALMRRDIAALVKAVYEKHQNGGEKLEEEDAYTLFKTHRAYQNTGAGIEDDDVREQYKAAVQERNEVLVAARKTISESDEGIFFTREQLNGVPTSILDAMKTNDDGHLKATFKKGHMISIMKHATSARTRKAYNIAKESRFPENVIRLERAVELRNSTARMLGFKTHAELKMQDKMAKSVESVMEMLNKLRTELKPLADEEMMTLFDSKKAYIRDNGTDEDGEDMKRLNAWDWAFYARILEKERYSVDSLLISEYFEVNHSLEGMLKIFEEIFGMVFIPTDAPVWQKDVTVYEAWNAEDQGGEFLGYLYLDLYAREGKYAGAHSSLIQPGFVTSENTRHYPSSSLITSLLHTPSQPTLLLHSELKTMFHELGHAIHKLVTHTNHQHGCARDFVEIPSILLENWIWVPSVLQRLGKHYSYLSSEYLTFWNAKNEGERPGEVLPEKLAQDIARTKHVNGAHAMLYQVFLALFDLTIHNAGEGGAVDTTRLWNESKTEIMGLGRVDSIGQASFAHPFRAYDAAYFTYALSKVYATDVWVSHFKADPMDKTTGLRYRELVLQPGGSQPELKSLSNFLGREPNDRAYYGEVTSTPGTKSGYHDKIYRISYSLNAPVSS</sequence>
<evidence type="ECO:0000256" key="1">
    <source>
        <dbReference type="ARBA" id="ARBA00006040"/>
    </source>
</evidence>
<dbReference type="Gene3D" id="1.20.1050.40">
    <property type="entry name" value="Endopeptidase. Chain P, domain 1"/>
    <property type="match status" value="1"/>
</dbReference>
<dbReference type="PANTHER" id="PTHR11804">
    <property type="entry name" value="PROTEASE M3 THIMET OLIGOPEPTIDASE-RELATED"/>
    <property type="match status" value="1"/>
</dbReference>
<dbReference type="SUPFAM" id="SSF55486">
    <property type="entry name" value="Metalloproteases ('zincins'), catalytic domain"/>
    <property type="match status" value="1"/>
</dbReference>
<dbReference type="Pfam" id="PF01432">
    <property type="entry name" value="Peptidase_M3"/>
    <property type="match status" value="1"/>
</dbReference>
<proteinExistence type="inferred from homology"/>
<dbReference type="VEuPathDB" id="FungiDB:FOXG_05840"/>
<organism evidence="9 10">
    <name type="scientific">Fusarium oxysporum f. sp. lycopersici (strain 4287 / CBS 123668 / FGSC 9935 / NRRL 34936)</name>
    <name type="common">Fusarium vascular wilt of tomato</name>
    <dbReference type="NCBI Taxonomy" id="426428"/>
    <lineage>
        <taxon>Eukaryota</taxon>
        <taxon>Fungi</taxon>
        <taxon>Dikarya</taxon>
        <taxon>Ascomycota</taxon>
        <taxon>Pezizomycotina</taxon>
        <taxon>Sordariomycetes</taxon>
        <taxon>Hypocreomycetidae</taxon>
        <taxon>Hypocreales</taxon>
        <taxon>Nectriaceae</taxon>
        <taxon>Fusarium</taxon>
        <taxon>Fusarium oxysporum species complex</taxon>
    </lineage>
</organism>
<evidence type="ECO:0000256" key="7">
    <source>
        <dbReference type="RuleBase" id="RU003435"/>
    </source>
</evidence>
<dbReference type="GO" id="GO:0004222">
    <property type="term" value="F:metalloendopeptidase activity"/>
    <property type="evidence" value="ECO:0007669"/>
    <property type="project" value="InterPro"/>
</dbReference>
<gene>
    <name evidence="9" type="ORF">FOXG_05840</name>
</gene>
<dbReference type="RefSeq" id="XP_018241350.1">
    <property type="nucleotide sequence ID" value="XM_018384286.1"/>
</dbReference>
<dbReference type="EMBL" id="DS231701">
    <property type="protein sequence ID" value="KNB03305.1"/>
    <property type="molecule type" value="Genomic_DNA"/>
</dbReference>
<comment type="cofactor">
    <cofactor evidence="7">
        <name>Zn(2+)</name>
        <dbReference type="ChEBI" id="CHEBI:29105"/>
    </cofactor>
    <text evidence="7">Binds 1 zinc ion.</text>
</comment>
<keyword evidence="6 7" id="KW-0482">Metalloprotease</keyword>
<evidence type="ECO:0000256" key="3">
    <source>
        <dbReference type="ARBA" id="ARBA00022723"/>
    </source>
</evidence>
<dbReference type="InterPro" id="IPR001567">
    <property type="entry name" value="Pept_M3A_M3B_dom"/>
</dbReference>
<protein>
    <recommendedName>
        <fullName evidence="8">Peptidase M3A/M3B catalytic domain-containing protein</fullName>
    </recommendedName>
</protein>
<dbReference type="Proteomes" id="UP000009097">
    <property type="component" value="Unassembled WGS sequence"/>
</dbReference>